<protein>
    <recommendedName>
        <fullName evidence="2">TTF-type domain-containing protein</fullName>
    </recommendedName>
</protein>
<reference evidence="3" key="1">
    <citation type="submission" date="2022-03" db="EMBL/GenBank/DDBJ databases">
        <authorList>
            <person name="Sayadi A."/>
        </authorList>
    </citation>
    <scope>NUCLEOTIDE SEQUENCE</scope>
</reference>
<feature type="domain" description="TTF-type" evidence="2">
    <location>
        <begin position="226"/>
        <end position="315"/>
    </location>
</feature>
<dbReference type="OrthoDB" id="6752938at2759"/>
<gene>
    <name evidence="3" type="ORF">ACAOBT_LOCUS24629</name>
</gene>
<dbReference type="PANTHER" id="PTHR46289:SF14">
    <property type="entry name" value="DUF4371 DOMAIN-CONTAINING PROTEIN"/>
    <property type="match status" value="1"/>
</dbReference>
<proteinExistence type="predicted"/>
<dbReference type="EMBL" id="CAKOFQ010007343">
    <property type="protein sequence ID" value="CAH1998865.1"/>
    <property type="molecule type" value="Genomic_DNA"/>
</dbReference>
<organism evidence="3 4">
    <name type="scientific">Acanthoscelides obtectus</name>
    <name type="common">Bean weevil</name>
    <name type="synonym">Bruchus obtectus</name>
    <dbReference type="NCBI Taxonomy" id="200917"/>
    <lineage>
        <taxon>Eukaryota</taxon>
        <taxon>Metazoa</taxon>
        <taxon>Ecdysozoa</taxon>
        <taxon>Arthropoda</taxon>
        <taxon>Hexapoda</taxon>
        <taxon>Insecta</taxon>
        <taxon>Pterygota</taxon>
        <taxon>Neoptera</taxon>
        <taxon>Endopterygota</taxon>
        <taxon>Coleoptera</taxon>
        <taxon>Polyphaga</taxon>
        <taxon>Cucujiformia</taxon>
        <taxon>Chrysomeloidea</taxon>
        <taxon>Chrysomelidae</taxon>
        <taxon>Bruchinae</taxon>
        <taxon>Bruchini</taxon>
        <taxon>Acanthoscelides</taxon>
    </lineage>
</organism>
<evidence type="ECO:0000313" key="3">
    <source>
        <dbReference type="EMBL" id="CAH1998865.1"/>
    </source>
</evidence>
<dbReference type="Proteomes" id="UP001152888">
    <property type="component" value="Unassembled WGS sequence"/>
</dbReference>
<feature type="region of interest" description="Disordered" evidence="1">
    <location>
        <begin position="153"/>
        <end position="180"/>
    </location>
</feature>
<evidence type="ECO:0000259" key="2">
    <source>
        <dbReference type="SMART" id="SM00597"/>
    </source>
</evidence>
<dbReference type="PANTHER" id="PTHR46289">
    <property type="entry name" value="52 KDA REPRESSOR OF THE INHIBITOR OF THE PROTEIN KINASE-LIKE PROTEIN-RELATED"/>
    <property type="match status" value="1"/>
</dbReference>
<evidence type="ECO:0000313" key="4">
    <source>
        <dbReference type="Proteomes" id="UP001152888"/>
    </source>
</evidence>
<evidence type="ECO:0000256" key="1">
    <source>
        <dbReference type="SAM" id="MobiDB-lite"/>
    </source>
</evidence>
<name>A0A9P0PU15_ACAOB</name>
<feature type="compositionally biased region" description="Polar residues" evidence="1">
    <location>
        <begin position="158"/>
        <end position="180"/>
    </location>
</feature>
<dbReference type="InterPro" id="IPR052958">
    <property type="entry name" value="IFN-induced_PKR_regulator"/>
</dbReference>
<dbReference type="AlphaFoldDB" id="A0A9P0PU15"/>
<sequence>MKIRNTQSGFRSTGIFHFDPDVIPEAAFAPSTLTHKYIPEMMDAEPENYSSSDDDLPLAKFLKNNNPSTNILETPVMGTVKARQKRKALNYKAQLLKREIFTEHSSQANSTKSSKSRKKIGYVVCAMRILRMADRKKKLNTLDSFFTKQQKIGEDESTNSSTSTAIVQADNEQPSTSQFSARDQDNINQHDIAHFVGHKVNIDIIKVITDLWKPMPDFKFPVSSKRNLKFQYCWFHRWNWLAYSQKEDGAYCKFCVFYAETGGVGSQSLGKLVKAPFNNWKDAVEAFDKHQVKESHKFSVVKFSHQQLIVDQKQQFIDLQIDVASKNKIIGNRKKLVPIVDAIILCGRQGIPLRGHDDSGPIESADIPVHNDGNFRAILRTNLKDNAEGEFNQIFKDVETSCKEMDIEMALPRTNSRQTQRNNVPAEVPEEYFRRAYFIPFVDSSINHLKEKLLKHNKIVQGFQVLLPNKHFNEGGLEKLYDFYEHFLEACSFETLLGEVKLWR</sequence>
<comment type="caution">
    <text evidence="3">The sequence shown here is derived from an EMBL/GenBank/DDBJ whole genome shotgun (WGS) entry which is preliminary data.</text>
</comment>
<keyword evidence="4" id="KW-1185">Reference proteome</keyword>
<dbReference type="SMART" id="SM00597">
    <property type="entry name" value="ZnF_TTF"/>
    <property type="match status" value="1"/>
</dbReference>
<accession>A0A9P0PU15</accession>
<dbReference type="InterPro" id="IPR006580">
    <property type="entry name" value="Znf_TTF"/>
</dbReference>